<dbReference type="InterPro" id="IPR036388">
    <property type="entry name" value="WH-like_DNA-bd_sf"/>
</dbReference>
<dbReference type="PRINTS" id="PR00039">
    <property type="entry name" value="HTHLYSR"/>
</dbReference>
<reference evidence="8" key="1">
    <citation type="submission" date="2016-10" db="EMBL/GenBank/DDBJ databases">
        <authorList>
            <person name="Varghese N."/>
            <person name="Submissions S."/>
        </authorList>
    </citation>
    <scope>NUCLEOTIDE SEQUENCE [LARGE SCALE GENOMIC DNA]</scope>
    <source>
        <strain evidence="8">DSM 44675</strain>
    </source>
</reference>
<dbReference type="GO" id="GO:0003677">
    <property type="term" value="F:DNA binding"/>
    <property type="evidence" value="ECO:0007669"/>
    <property type="project" value="UniProtKB-KW"/>
</dbReference>
<feature type="domain" description="HTH lysR-type" evidence="6">
    <location>
        <begin position="15"/>
        <end position="68"/>
    </location>
</feature>
<evidence type="ECO:0000256" key="1">
    <source>
        <dbReference type="ARBA" id="ARBA00009437"/>
    </source>
</evidence>
<dbReference type="InterPro" id="IPR005119">
    <property type="entry name" value="LysR_subst-bd"/>
</dbReference>
<evidence type="ECO:0000259" key="6">
    <source>
        <dbReference type="PROSITE" id="PS50931"/>
    </source>
</evidence>
<dbReference type="RefSeq" id="WP_174562959.1">
    <property type="nucleotide sequence ID" value="NZ_FOAW01000020.1"/>
</dbReference>
<evidence type="ECO:0000313" key="7">
    <source>
        <dbReference type="EMBL" id="SEM03809.1"/>
    </source>
</evidence>
<keyword evidence="2" id="KW-0805">Transcription regulation</keyword>
<sequence>MDRFLSDEVAAVVPLLAAFDTAAREGHITRAADLLGVPQSSLSRRLKALEHTLGVPLFQQVGRGVSLTTAGRELHERTRDLVWALDDAVSAVRSNADPDSGLVRFGFPLTLGPVSIPSLLAEFHRVAPRIRLHLVQAHGEALAGMVRDGRLDLAVMIPPPDDLPVTVLGHQRILLHVARTHPLAGRTQVDLAELDQEHFIASPPSYHLRQSLDSWCADAGFNPHVAFEISEFETIRVLVGHGLGIALLPAAETPHPDLVSIHLPGVSDRTIGLATGNHRPTAAVTRLRDHITHRANEFITR</sequence>
<protein>
    <submittedName>
        <fullName evidence="7">DNA-binding transcriptional regulator, LysR family</fullName>
    </submittedName>
</protein>
<dbReference type="Gene3D" id="3.40.190.290">
    <property type="match status" value="1"/>
</dbReference>
<dbReference type="EMBL" id="FOAW01000020">
    <property type="protein sequence ID" value="SEM03809.1"/>
    <property type="molecule type" value="Genomic_DNA"/>
</dbReference>
<dbReference type="SUPFAM" id="SSF53850">
    <property type="entry name" value="Periplasmic binding protein-like II"/>
    <property type="match status" value="1"/>
</dbReference>
<dbReference type="GO" id="GO:0032993">
    <property type="term" value="C:protein-DNA complex"/>
    <property type="evidence" value="ECO:0007669"/>
    <property type="project" value="TreeGrafter"/>
</dbReference>
<name>A0A1H7V434_9NOCA</name>
<dbReference type="AlphaFoldDB" id="A0A1H7V434"/>
<dbReference type="SUPFAM" id="SSF46785">
    <property type="entry name" value="Winged helix' DNA-binding domain"/>
    <property type="match status" value="1"/>
</dbReference>
<dbReference type="PANTHER" id="PTHR30346">
    <property type="entry name" value="TRANSCRIPTIONAL DUAL REGULATOR HCAR-RELATED"/>
    <property type="match status" value="1"/>
</dbReference>
<evidence type="ECO:0000256" key="2">
    <source>
        <dbReference type="ARBA" id="ARBA00023015"/>
    </source>
</evidence>
<dbReference type="Pfam" id="PF03466">
    <property type="entry name" value="LysR_substrate"/>
    <property type="match status" value="1"/>
</dbReference>
<dbReference type="PANTHER" id="PTHR30346:SF28">
    <property type="entry name" value="HTH-TYPE TRANSCRIPTIONAL REGULATOR CYNR"/>
    <property type="match status" value="1"/>
</dbReference>
<dbReference type="Proteomes" id="UP000198677">
    <property type="component" value="Unassembled WGS sequence"/>
</dbReference>
<keyword evidence="4" id="KW-0010">Activator</keyword>
<evidence type="ECO:0000256" key="3">
    <source>
        <dbReference type="ARBA" id="ARBA00023125"/>
    </source>
</evidence>
<dbReference type="InterPro" id="IPR000847">
    <property type="entry name" value="LysR_HTH_N"/>
</dbReference>
<evidence type="ECO:0000256" key="5">
    <source>
        <dbReference type="ARBA" id="ARBA00023163"/>
    </source>
</evidence>
<accession>A0A1H7V434</accession>
<dbReference type="Gene3D" id="1.10.10.10">
    <property type="entry name" value="Winged helix-like DNA-binding domain superfamily/Winged helix DNA-binding domain"/>
    <property type="match status" value="1"/>
</dbReference>
<proteinExistence type="inferred from homology"/>
<organism evidence="7 8">
    <name type="scientific">Rhodococcus maanshanensis</name>
    <dbReference type="NCBI Taxonomy" id="183556"/>
    <lineage>
        <taxon>Bacteria</taxon>
        <taxon>Bacillati</taxon>
        <taxon>Actinomycetota</taxon>
        <taxon>Actinomycetes</taxon>
        <taxon>Mycobacteriales</taxon>
        <taxon>Nocardiaceae</taxon>
        <taxon>Rhodococcus</taxon>
    </lineage>
</organism>
<evidence type="ECO:0000256" key="4">
    <source>
        <dbReference type="ARBA" id="ARBA00023159"/>
    </source>
</evidence>
<dbReference type="Pfam" id="PF00126">
    <property type="entry name" value="HTH_1"/>
    <property type="match status" value="1"/>
</dbReference>
<dbReference type="GO" id="GO:0003700">
    <property type="term" value="F:DNA-binding transcription factor activity"/>
    <property type="evidence" value="ECO:0007669"/>
    <property type="project" value="InterPro"/>
</dbReference>
<dbReference type="InterPro" id="IPR036390">
    <property type="entry name" value="WH_DNA-bd_sf"/>
</dbReference>
<gene>
    <name evidence="7" type="ORF">SAMN05444583_12075</name>
</gene>
<keyword evidence="5" id="KW-0804">Transcription</keyword>
<dbReference type="PROSITE" id="PS50931">
    <property type="entry name" value="HTH_LYSR"/>
    <property type="match status" value="1"/>
</dbReference>
<evidence type="ECO:0000313" key="8">
    <source>
        <dbReference type="Proteomes" id="UP000198677"/>
    </source>
</evidence>
<keyword evidence="3 7" id="KW-0238">DNA-binding</keyword>
<comment type="similarity">
    <text evidence="1">Belongs to the LysR transcriptional regulatory family.</text>
</comment>
<keyword evidence="8" id="KW-1185">Reference proteome</keyword>